<evidence type="ECO:0000256" key="11">
    <source>
        <dbReference type="HAMAP-Rule" id="MF_01145"/>
    </source>
</evidence>
<dbReference type="InterPro" id="IPR050245">
    <property type="entry name" value="PrsA_foldase"/>
</dbReference>
<evidence type="ECO:0000256" key="2">
    <source>
        <dbReference type="ARBA" id="ARBA00004193"/>
    </source>
</evidence>
<dbReference type="PROSITE" id="PS50198">
    <property type="entry name" value="PPIC_PPIASE_2"/>
    <property type="match status" value="1"/>
</dbReference>
<evidence type="ECO:0000256" key="10">
    <source>
        <dbReference type="ARBA" id="ARBA00023288"/>
    </source>
</evidence>
<dbReference type="PANTHER" id="PTHR47245">
    <property type="entry name" value="PEPTIDYLPROLYL ISOMERASE"/>
    <property type="match status" value="1"/>
</dbReference>
<keyword evidence="7 11" id="KW-0472">Membrane</keyword>
<feature type="region of interest" description="Disordered" evidence="12">
    <location>
        <begin position="281"/>
        <end position="335"/>
    </location>
</feature>
<evidence type="ECO:0000256" key="1">
    <source>
        <dbReference type="ARBA" id="ARBA00000971"/>
    </source>
</evidence>
<evidence type="ECO:0000256" key="6">
    <source>
        <dbReference type="ARBA" id="ARBA00023110"/>
    </source>
</evidence>
<dbReference type="InterPro" id="IPR000297">
    <property type="entry name" value="PPIase_PpiC"/>
</dbReference>
<keyword evidence="4 11" id="KW-1003">Cell membrane</keyword>
<dbReference type="RefSeq" id="WP_113928234.1">
    <property type="nucleotide sequence ID" value="NZ_VTEG01000005.1"/>
</dbReference>
<evidence type="ECO:0000259" key="13">
    <source>
        <dbReference type="PROSITE" id="PS50198"/>
    </source>
</evidence>
<feature type="domain" description="PpiC" evidence="13">
    <location>
        <begin position="143"/>
        <end position="236"/>
    </location>
</feature>
<keyword evidence="6 11" id="KW-0697">Rotamase</keyword>
<comment type="subcellular location">
    <subcellularLocation>
        <location evidence="2 11">Cell membrane</location>
        <topology evidence="2 11">Lipid-anchor</topology>
    </subcellularLocation>
</comment>
<feature type="compositionally biased region" description="Acidic residues" evidence="12">
    <location>
        <begin position="326"/>
        <end position="335"/>
    </location>
</feature>
<dbReference type="SUPFAM" id="SSF54534">
    <property type="entry name" value="FKBP-like"/>
    <property type="match status" value="1"/>
</dbReference>
<accession>A0A5D4MEX2</accession>
<sequence>MKKWILTVSLAAGVIGLSACNNGDDNGSSEVVAETKAGDVTKEELYTSMKEKFTPQLEQALQELVLTKVLSEEYEVSEEEIDEKLNEAKDQLGPQFEMFLSQYNLDEESFQEYLKLQLLQEKAATADVEVSEDELKEYYDNWKPEIEVRHILVDDKETADEVKQKLADGSAFEDLATEYSNDPGSAENGGSLGWVDYEGRQNFVPEFSEALDKLEKGKVSEPIQTQYGFHIIEVTDKKEKESFEDMKDDLENSLKLSKVTPEKIQQTMKAVIEDAGLEIQDKDLENSFEQILNPQEAPAMPQEGETPAPAEGAPAEGETPAPAEDAPAEEETTEE</sequence>
<protein>
    <recommendedName>
        <fullName evidence="11">Foldase protein PrsA</fullName>
        <ecNumber evidence="11">5.2.1.8</ecNumber>
    </recommendedName>
</protein>
<comment type="catalytic activity">
    <reaction evidence="1 11">
        <text>[protein]-peptidylproline (omega=180) = [protein]-peptidylproline (omega=0)</text>
        <dbReference type="Rhea" id="RHEA:16237"/>
        <dbReference type="Rhea" id="RHEA-COMP:10747"/>
        <dbReference type="Rhea" id="RHEA-COMP:10748"/>
        <dbReference type="ChEBI" id="CHEBI:83833"/>
        <dbReference type="ChEBI" id="CHEBI:83834"/>
        <dbReference type="EC" id="5.2.1.8"/>
    </reaction>
</comment>
<evidence type="ECO:0000256" key="5">
    <source>
        <dbReference type="ARBA" id="ARBA00022729"/>
    </source>
</evidence>
<dbReference type="GO" id="GO:0003755">
    <property type="term" value="F:peptidyl-prolyl cis-trans isomerase activity"/>
    <property type="evidence" value="ECO:0007669"/>
    <property type="project" value="UniProtKB-UniRule"/>
</dbReference>
<dbReference type="EC" id="5.2.1.8" evidence="11"/>
<organism evidence="14 15">
    <name type="scientific">Rossellomorea vietnamensis</name>
    <dbReference type="NCBI Taxonomy" id="218284"/>
    <lineage>
        <taxon>Bacteria</taxon>
        <taxon>Bacillati</taxon>
        <taxon>Bacillota</taxon>
        <taxon>Bacilli</taxon>
        <taxon>Bacillales</taxon>
        <taxon>Bacillaceae</taxon>
        <taxon>Rossellomorea</taxon>
    </lineage>
</organism>
<dbReference type="EMBL" id="VTEG01000005">
    <property type="protein sequence ID" value="TYR99530.1"/>
    <property type="molecule type" value="Genomic_DNA"/>
</dbReference>
<dbReference type="InterPro" id="IPR023058">
    <property type="entry name" value="PPIase_PpiC_CS"/>
</dbReference>
<comment type="function">
    <text evidence="11">Plays a major role in protein secretion by helping the post-translocational extracellular folding of several secreted proteins.</text>
</comment>
<dbReference type="Pfam" id="PF13616">
    <property type="entry name" value="Rotamase_3"/>
    <property type="match status" value="1"/>
</dbReference>
<keyword evidence="9 11" id="KW-0413">Isomerase</keyword>
<dbReference type="Gene3D" id="3.10.50.40">
    <property type="match status" value="1"/>
</dbReference>
<dbReference type="GO" id="GO:0005886">
    <property type="term" value="C:plasma membrane"/>
    <property type="evidence" value="ECO:0007669"/>
    <property type="project" value="UniProtKB-SubCell"/>
</dbReference>
<dbReference type="Proteomes" id="UP000325182">
    <property type="component" value="Unassembled WGS sequence"/>
</dbReference>
<evidence type="ECO:0000256" key="3">
    <source>
        <dbReference type="ARBA" id="ARBA00006071"/>
    </source>
</evidence>
<dbReference type="AlphaFoldDB" id="A0A5D4MEX2"/>
<dbReference type="InterPro" id="IPR023059">
    <property type="entry name" value="Foldase_PrsA"/>
</dbReference>
<comment type="similarity">
    <text evidence="3 11">Belongs to the PrsA family.</text>
</comment>
<evidence type="ECO:0000256" key="12">
    <source>
        <dbReference type="SAM" id="MobiDB-lite"/>
    </source>
</evidence>
<evidence type="ECO:0000256" key="9">
    <source>
        <dbReference type="ARBA" id="ARBA00023235"/>
    </source>
</evidence>
<gene>
    <name evidence="11 14" type="primary">prsA</name>
    <name evidence="14" type="ORF">FZC84_09845</name>
</gene>
<keyword evidence="8 11" id="KW-0564">Palmitate</keyword>
<dbReference type="PROSITE" id="PS51257">
    <property type="entry name" value="PROKAR_LIPOPROTEIN"/>
    <property type="match status" value="1"/>
</dbReference>
<evidence type="ECO:0000256" key="4">
    <source>
        <dbReference type="ARBA" id="ARBA00022475"/>
    </source>
</evidence>
<evidence type="ECO:0000313" key="15">
    <source>
        <dbReference type="Proteomes" id="UP000325182"/>
    </source>
</evidence>
<comment type="caution">
    <text evidence="14">The sequence shown here is derived from an EMBL/GenBank/DDBJ whole genome shotgun (WGS) entry which is preliminary data.</text>
</comment>
<dbReference type="GO" id="GO:0006457">
    <property type="term" value="P:protein folding"/>
    <property type="evidence" value="ECO:0007669"/>
    <property type="project" value="UniProtKB-UniRule"/>
</dbReference>
<evidence type="ECO:0000256" key="7">
    <source>
        <dbReference type="ARBA" id="ARBA00023136"/>
    </source>
</evidence>
<reference evidence="14 15" key="1">
    <citation type="submission" date="2019-08" db="EMBL/GenBank/DDBJ databases">
        <title>Bacillus genomes from the desert of Cuatro Cienegas, Coahuila.</title>
        <authorList>
            <person name="Olmedo-Alvarez G."/>
        </authorList>
    </citation>
    <scope>NUCLEOTIDE SEQUENCE [LARGE SCALE GENOMIC DNA]</scope>
    <source>
        <strain evidence="14 15">CH128b_4D</strain>
    </source>
</reference>
<evidence type="ECO:0000256" key="8">
    <source>
        <dbReference type="ARBA" id="ARBA00023139"/>
    </source>
</evidence>
<dbReference type="SUPFAM" id="SSF109998">
    <property type="entry name" value="Triger factor/SurA peptide-binding domain-like"/>
    <property type="match status" value="1"/>
</dbReference>
<dbReference type="PANTHER" id="PTHR47245:SF1">
    <property type="entry name" value="FOLDASE PROTEIN PRSA"/>
    <property type="match status" value="1"/>
</dbReference>
<name>A0A5D4MEX2_9BACI</name>
<dbReference type="InterPro" id="IPR027304">
    <property type="entry name" value="Trigger_fact/SurA_dom_sf"/>
</dbReference>
<dbReference type="PROSITE" id="PS01096">
    <property type="entry name" value="PPIC_PPIASE_1"/>
    <property type="match status" value="1"/>
</dbReference>
<evidence type="ECO:0000313" key="14">
    <source>
        <dbReference type="EMBL" id="TYR99530.1"/>
    </source>
</evidence>
<proteinExistence type="inferred from homology"/>
<dbReference type="InterPro" id="IPR046357">
    <property type="entry name" value="PPIase_dom_sf"/>
</dbReference>
<keyword evidence="10 11" id="KW-0449">Lipoprotein</keyword>
<keyword evidence="5 11" id="KW-0732">Signal</keyword>
<dbReference type="HAMAP" id="MF_01145">
    <property type="entry name" value="Foldase_PrsA"/>
    <property type="match status" value="1"/>
</dbReference>
<feature type="compositionally biased region" description="Low complexity" evidence="12">
    <location>
        <begin position="303"/>
        <end position="325"/>
    </location>
</feature>